<comment type="caution">
    <text evidence="11">Lacks conserved residue(s) required for the propagation of feature annotation.</text>
</comment>
<keyword evidence="5 11" id="KW-0406">Ion transport</keyword>
<accession>A0A7S3XXN0</accession>
<feature type="transmembrane region" description="Helical" evidence="11">
    <location>
        <begin position="173"/>
        <end position="194"/>
    </location>
</feature>
<evidence type="ECO:0000256" key="8">
    <source>
        <dbReference type="ARBA" id="ARBA00023214"/>
    </source>
</evidence>
<dbReference type="InterPro" id="IPR000644">
    <property type="entry name" value="CBS_dom"/>
</dbReference>
<keyword evidence="3 11" id="KW-0812">Transmembrane</keyword>
<organism evidence="14">
    <name type="scientific">Heterosigma akashiwo</name>
    <name type="common">Chromophytic alga</name>
    <name type="synonym">Heterosigma carterae</name>
    <dbReference type="NCBI Taxonomy" id="2829"/>
    <lineage>
        <taxon>Eukaryota</taxon>
        <taxon>Sar</taxon>
        <taxon>Stramenopiles</taxon>
        <taxon>Ochrophyta</taxon>
        <taxon>Raphidophyceae</taxon>
        <taxon>Chattonellales</taxon>
        <taxon>Chattonellaceae</taxon>
        <taxon>Heterosigma</taxon>
    </lineage>
</organism>
<evidence type="ECO:0000256" key="4">
    <source>
        <dbReference type="ARBA" id="ARBA00022989"/>
    </source>
</evidence>
<keyword evidence="4 11" id="KW-1133">Transmembrane helix</keyword>
<evidence type="ECO:0000256" key="6">
    <source>
        <dbReference type="ARBA" id="ARBA00023136"/>
    </source>
</evidence>
<keyword evidence="8 11" id="KW-0868">Chloride</keyword>
<dbReference type="InterPro" id="IPR046342">
    <property type="entry name" value="CBS_dom_sf"/>
</dbReference>
<dbReference type="EMBL" id="HBIU01030250">
    <property type="protein sequence ID" value="CAE0635193.1"/>
    <property type="molecule type" value="Transcribed_RNA"/>
</dbReference>
<keyword evidence="2 11" id="KW-0813">Transport</keyword>
<dbReference type="PANTHER" id="PTHR43427">
    <property type="entry name" value="CHLORIDE CHANNEL PROTEIN CLC-E"/>
    <property type="match status" value="1"/>
</dbReference>
<evidence type="ECO:0000256" key="3">
    <source>
        <dbReference type="ARBA" id="ARBA00022692"/>
    </source>
</evidence>
<protein>
    <recommendedName>
        <fullName evidence="11">Chloride channel protein</fullName>
    </recommendedName>
</protein>
<evidence type="ECO:0000256" key="2">
    <source>
        <dbReference type="ARBA" id="ARBA00022448"/>
    </source>
</evidence>
<reference evidence="14" key="1">
    <citation type="submission" date="2021-01" db="EMBL/GenBank/DDBJ databases">
        <authorList>
            <person name="Corre E."/>
            <person name="Pelletier E."/>
            <person name="Niang G."/>
            <person name="Scheremetjew M."/>
            <person name="Finn R."/>
            <person name="Kale V."/>
            <person name="Holt S."/>
            <person name="Cochrane G."/>
            <person name="Meng A."/>
            <person name="Brown T."/>
            <person name="Cohen L."/>
        </authorList>
    </citation>
    <scope>NUCLEOTIDE SEQUENCE</scope>
    <source>
        <strain evidence="14">CCMP3107</strain>
    </source>
</reference>
<comment type="similarity">
    <text evidence="11">Belongs to the chloride channel (TC 2.A.49) family.</text>
</comment>
<dbReference type="InterPro" id="IPR050368">
    <property type="entry name" value="ClC-type_chloride_channel"/>
</dbReference>
<dbReference type="PROSITE" id="PS51371">
    <property type="entry name" value="CBS"/>
    <property type="match status" value="1"/>
</dbReference>
<keyword evidence="6 11" id="KW-0472">Membrane</keyword>
<feature type="compositionally biased region" description="Basic and acidic residues" evidence="12">
    <location>
        <begin position="518"/>
        <end position="532"/>
    </location>
</feature>
<keyword evidence="7" id="KW-0869">Chloride channel</keyword>
<gene>
    <name evidence="14" type="ORF">HAKA00212_LOCUS13934</name>
</gene>
<dbReference type="Gene3D" id="1.10.3080.10">
    <property type="entry name" value="Clc chloride channel"/>
    <property type="match status" value="1"/>
</dbReference>
<dbReference type="AlphaFoldDB" id="A0A7S3XXN0"/>
<dbReference type="InterPro" id="IPR014743">
    <property type="entry name" value="Cl-channel_core"/>
</dbReference>
<feature type="region of interest" description="Disordered" evidence="12">
    <location>
        <begin position="495"/>
        <end position="532"/>
    </location>
</feature>
<sequence length="630" mass="66916">MTARVLLAQELALRPAAYFLEAPLVELPLYLGLGVVAGAVALAFRLALARTAEAFKKLSDKNSPGPYVPKHLTPLIGGLFCSLLSLDFPQILFFGYDTLDKLLANTVLSYSTTDLALFVVLKMVATSVCLGSGLVGGTFAPALFLGATTGAVYHNVVAGFLETLTSTLSLSKPLIIAYAPAYAMVGASAVLSALFRAPLTGSLLMFELTRDYDIILPLMAAAGIASLVVDSGIKMEEAMEVAAQAKKATAANEEEASIKGGMVAVSSEMSSKKESIIAGVGSEILDEMGVPVGRFDQILKDMTVDKALIRRPVQLCSTTSIKEALAKFAVENCDFAIVTLKPNPRDTSEPVFQNENNAKNATSTVSAALELYGVISLGAVRRLADTVFETQEDALAACEDEVICNDKAAFAGDPLNRITIGRGITKNVVAVPRNVTLAYAQQVMERNQVDYLPVVEKEGSKACVGVISSLSIKRAMRIEETSRLLARKQKEVASTQQLARNKMKEEVDNNQKQGSLPGEKKGKVRGGKDKQKVEEVVAESNLAGGSRIAAKDEAVFQIPENISPTLIESLPSLGGAQGGILSSDFSIDEKNNNSISSTPQTTVFKPKPTLSSGPENVDDDGSSVEKRKGK</sequence>
<evidence type="ECO:0000256" key="10">
    <source>
        <dbReference type="PROSITE-ProRule" id="PRU00703"/>
    </source>
</evidence>
<name>A0A7S3XXN0_HETAK</name>
<dbReference type="SUPFAM" id="SSF81340">
    <property type="entry name" value="Clc chloride channel"/>
    <property type="match status" value="1"/>
</dbReference>
<feature type="compositionally biased region" description="Polar residues" evidence="12">
    <location>
        <begin position="592"/>
        <end position="614"/>
    </location>
</feature>
<dbReference type="SUPFAM" id="SSF54631">
    <property type="entry name" value="CBS-domain pair"/>
    <property type="match status" value="1"/>
</dbReference>
<evidence type="ECO:0000259" key="13">
    <source>
        <dbReference type="PROSITE" id="PS51371"/>
    </source>
</evidence>
<evidence type="ECO:0000256" key="5">
    <source>
        <dbReference type="ARBA" id="ARBA00023065"/>
    </source>
</evidence>
<dbReference type="Pfam" id="PF00571">
    <property type="entry name" value="CBS"/>
    <property type="match status" value="1"/>
</dbReference>
<evidence type="ECO:0000313" key="14">
    <source>
        <dbReference type="EMBL" id="CAE0635193.1"/>
    </source>
</evidence>
<dbReference type="PANTHER" id="PTHR43427:SF6">
    <property type="entry name" value="CHLORIDE CHANNEL PROTEIN CLC-E"/>
    <property type="match status" value="1"/>
</dbReference>
<dbReference type="Pfam" id="PF00654">
    <property type="entry name" value="Voltage_CLC"/>
    <property type="match status" value="1"/>
</dbReference>
<feature type="domain" description="CBS" evidence="13">
    <location>
        <begin position="424"/>
        <end position="483"/>
    </location>
</feature>
<feature type="transmembrane region" description="Helical" evidence="11">
    <location>
        <begin position="72"/>
        <end position="95"/>
    </location>
</feature>
<keyword evidence="10" id="KW-0129">CBS domain</keyword>
<dbReference type="GO" id="GO:0005254">
    <property type="term" value="F:chloride channel activity"/>
    <property type="evidence" value="ECO:0007669"/>
    <property type="project" value="UniProtKB-UniRule"/>
</dbReference>
<dbReference type="PRINTS" id="PR00762">
    <property type="entry name" value="CLCHANNEL"/>
</dbReference>
<proteinExistence type="inferred from homology"/>
<comment type="subcellular location">
    <subcellularLocation>
        <location evidence="1 11">Membrane</location>
        <topology evidence="1 11">Multi-pass membrane protein</topology>
    </subcellularLocation>
</comment>
<dbReference type="InterPro" id="IPR001807">
    <property type="entry name" value="ClC"/>
</dbReference>
<evidence type="ECO:0000256" key="7">
    <source>
        <dbReference type="ARBA" id="ARBA00023173"/>
    </source>
</evidence>
<feature type="region of interest" description="Disordered" evidence="12">
    <location>
        <begin position="589"/>
        <end position="630"/>
    </location>
</feature>
<feature type="transmembrane region" description="Helical" evidence="11">
    <location>
        <begin position="115"/>
        <end position="135"/>
    </location>
</feature>
<evidence type="ECO:0000256" key="11">
    <source>
        <dbReference type="RuleBase" id="RU361221"/>
    </source>
</evidence>
<evidence type="ECO:0000256" key="9">
    <source>
        <dbReference type="ARBA" id="ARBA00023303"/>
    </source>
</evidence>
<keyword evidence="9" id="KW-0407">Ion channel</keyword>
<dbReference type="SMART" id="SM00116">
    <property type="entry name" value="CBS"/>
    <property type="match status" value="1"/>
</dbReference>
<evidence type="ECO:0000256" key="1">
    <source>
        <dbReference type="ARBA" id="ARBA00004141"/>
    </source>
</evidence>
<dbReference type="Gene3D" id="3.10.580.10">
    <property type="entry name" value="CBS-domain"/>
    <property type="match status" value="1"/>
</dbReference>
<dbReference type="GO" id="GO:0034707">
    <property type="term" value="C:chloride channel complex"/>
    <property type="evidence" value="ECO:0007669"/>
    <property type="project" value="UniProtKB-KW"/>
</dbReference>
<evidence type="ECO:0000256" key="12">
    <source>
        <dbReference type="SAM" id="MobiDB-lite"/>
    </source>
</evidence>
<feature type="transmembrane region" description="Helical" evidence="11">
    <location>
        <begin position="142"/>
        <end position="161"/>
    </location>
</feature>
<feature type="transmembrane region" description="Helical" evidence="11">
    <location>
        <begin position="29"/>
        <end position="51"/>
    </location>
</feature>
<dbReference type="CDD" id="cd00400">
    <property type="entry name" value="Voltage_gated_ClC"/>
    <property type="match status" value="1"/>
</dbReference>